<dbReference type="Proteomes" id="UP001224775">
    <property type="component" value="Unassembled WGS sequence"/>
</dbReference>
<gene>
    <name evidence="2" type="ORF">QTG54_009875</name>
</gene>
<dbReference type="AlphaFoldDB" id="A0AAD9D9Q6"/>
<proteinExistence type="predicted"/>
<protein>
    <submittedName>
        <fullName evidence="2">Uncharacterized protein</fullName>
    </submittedName>
</protein>
<evidence type="ECO:0000313" key="2">
    <source>
        <dbReference type="EMBL" id="KAK1739332.1"/>
    </source>
</evidence>
<evidence type="ECO:0000256" key="1">
    <source>
        <dbReference type="SAM" id="MobiDB-lite"/>
    </source>
</evidence>
<reference evidence="2" key="1">
    <citation type="submission" date="2023-06" db="EMBL/GenBank/DDBJ databases">
        <title>Survivors Of The Sea: Transcriptome response of Skeletonema marinoi to long-term dormancy.</title>
        <authorList>
            <person name="Pinder M.I.M."/>
            <person name="Kourtchenko O."/>
            <person name="Robertson E.K."/>
            <person name="Larsson T."/>
            <person name="Maumus F."/>
            <person name="Osuna-Cruz C.M."/>
            <person name="Vancaester E."/>
            <person name="Stenow R."/>
            <person name="Vandepoele K."/>
            <person name="Ploug H."/>
            <person name="Bruchert V."/>
            <person name="Godhe A."/>
            <person name="Topel M."/>
        </authorList>
    </citation>
    <scope>NUCLEOTIDE SEQUENCE</scope>
    <source>
        <strain evidence="2">R05AC</strain>
    </source>
</reference>
<accession>A0AAD9D9Q6</accession>
<name>A0AAD9D9Q6_9STRA</name>
<comment type="caution">
    <text evidence="2">The sequence shown here is derived from an EMBL/GenBank/DDBJ whole genome shotgun (WGS) entry which is preliminary data.</text>
</comment>
<organism evidence="2 3">
    <name type="scientific">Skeletonema marinoi</name>
    <dbReference type="NCBI Taxonomy" id="267567"/>
    <lineage>
        <taxon>Eukaryota</taxon>
        <taxon>Sar</taxon>
        <taxon>Stramenopiles</taxon>
        <taxon>Ochrophyta</taxon>
        <taxon>Bacillariophyta</taxon>
        <taxon>Coscinodiscophyceae</taxon>
        <taxon>Thalassiosirophycidae</taxon>
        <taxon>Thalassiosirales</taxon>
        <taxon>Skeletonemataceae</taxon>
        <taxon>Skeletonema</taxon>
        <taxon>Skeletonema marinoi-dohrnii complex</taxon>
    </lineage>
</organism>
<dbReference type="EMBL" id="JATAAI010000018">
    <property type="protein sequence ID" value="KAK1739332.1"/>
    <property type="molecule type" value="Genomic_DNA"/>
</dbReference>
<sequence>MEFLAESIGLLDMDGSSVVGNVTPKNKPAHIISAAANNTSFSSINSIDGERRQNNQDGGLKKSPQHAECDCCSKKTFNLALENLSEWRAVVGVIVSEMTINNR</sequence>
<keyword evidence="3" id="KW-1185">Reference proteome</keyword>
<evidence type="ECO:0000313" key="3">
    <source>
        <dbReference type="Proteomes" id="UP001224775"/>
    </source>
</evidence>
<feature type="region of interest" description="Disordered" evidence="1">
    <location>
        <begin position="43"/>
        <end position="67"/>
    </location>
</feature>